<accession>A0A4Z0C2R4</accession>
<dbReference type="InterPro" id="IPR014710">
    <property type="entry name" value="RmlC-like_jellyroll"/>
</dbReference>
<dbReference type="EMBL" id="SMLM01000001">
    <property type="protein sequence ID" value="TFZ05957.1"/>
    <property type="molecule type" value="Genomic_DNA"/>
</dbReference>
<name>A0A4Z0C2R4_9BURK</name>
<dbReference type="SUPFAM" id="SSF51182">
    <property type="entry name" value="RmlC-like cupins"/>
    <property type="match status" value="1"/>
</dbReference>
<dbReference type="InterPro" id="IPR011051">
    <property type="entry name" value="RmlC_Cupin_sf"/>
</dbReference>
<evidence type="ECO:0008006" key="3">
    <source>
        <dbReference type="Google" id="ProtNLM"/>
    </source>
</evidence>
<evidence type="ECO:0000313" key="2">
    <source>
        <dbReference type="Proteomes" id="UP000298180"/>
    </source>
</evidence>
<gene>
    <name evidence="1" type="ORF">EZ313_04710</name>
</gene>
<dbReference type="Proteomes" id="UP000298180">
    <property type="component" value="Unassembled WGS sequence"/>
</dbReference>
<dbReference type="AlphaFoldDB" id="A0A4Z0C2R4"/>
<comment type="caution">
    <text evidence="1">The sequence shown here is derived from an EMBL/GenBank/DDBJ whole genome shotgun (WGS) entry which is preliminary data.</text>
</comment>
<dbReference type="OrthoDB" id="5732427at2"/>
<sequence>MTMTLDALARECRTLLLADASPAGRAQVAALLGRALRDAEFVRTQFAGGMPERKILYEDRDLGFCILGHEYHDAKEGGPHDHGPSWAIYGQAEGETMMTDFVVVQPPVAGMAGKVRRAHSYALRPGDAHLYNEGAVHAPTRSGPTRLIRIEGRNLEKVARGKYEVVAG</sequence>
<evidence type="ECO:0000313" key="1">
    <source>
        <dbReference type="EMBL" id="TFZ05957.1"/>
    </source>
</evidence>
<reference evidence="1 2" key="1">
    <citation type="submission" date="2019-03" db="EMBL/GenBank/DDBJ databases">
        <title>Ramlibacter henchirensis DSM 14656, whole genome shotgun sequence.</title>
        <authorList>
            <person name="Zhang X."/>
            <person name="Feng G."/>
            <person name="Zhu H."/>
        </authorList>
    </citation>
    <scope>NUCLEOTIDE SEQUENCE [LARGE SCALE GENOMIC DNA]</scope>
    <source>
        <strain evidence="1 2">DSM 14656</strain>
    </source>
</reference>
<organism evidence="1 2">
    <name type="scientific">Ramlibacter henchirensis</name>
    <dbReference type="NCBI Taxonomy" id="204072"/>
    <lineage>
        <taxon>Bacteria</taxon>
        <taxon>Pseudomonadati</taxon>
        <taxon>Pseudomonadota</taxon>
        <taxon>Betaproteobacteria</taxon>
        <taxon>Burkholderiales</taxon>
        <taxon>Comamonadaceae</taxon>
        <taxon>Ramlibacter</taxon>
    </lineage>
</organism>
<keyword evidence="2" id="KW-1185">Reference proteome</keyword>
<dbReference type="RefSeq" id="WP_135262042.1">
    <property type="nucleotide sequence ID" value="NZ_SMLM01000001.1"/>
</dbReference>
<proteinExistence type="predicted"/>
<dbReference type="Gene3D" id="2.60.120.10">
    <property type="entry name" value="Jelly Rolls"/>
    <property type="match status" value="1"/>
</dbReference>
<protein>
    <recommendedName>
        <fullName evidence="3">Cysteine dioxygenase</fullName>
    </recommendedName>
</protein>